<name>A0AAW0INA6_MYOGA</name>
<proteinExistence type="predicted"/>
<accession>A0AAW0INA6</accession>
<dbReference type="GO" id="GO:0070449">
    <property type="term" value="C:elongin complex"/>
    <property type="evidence" value="ECO:0007669"/>
    <property type="project" value="InterPro"/>
</dbReference>
<evidence type="ECO:0000313" key="1">
    <source>
        <dbReference type="EMBL" id="KAK7815616.1"/>
    </source>
</evidence>
<dbReference type="AlphaFoldDB" id="A0AAW0INA6"/>
<reference evidence="1 2" key="1">
    <citation type="journal article" date="2023" name="bioRxiv">
        <title>Conserved and derived expression patterns and positive selection on dental genes reveal complex evolutionary context of ever-growing rodent molars.</title>
        <authorList>
            <person name="Calamari Z.T."/>
            <person name="Song A."/>
            <person name="Cohen E."/>
            <person name="Akter M."/>
            <person name="Roy R.D."/>
            <person name="Hallikas O."/>
            <person name="Christensen M.M."/>
            <person name="Li P."/>
            <person name="Marangoni P."/>
            <person name="Jernvall J."/>
            <person name="Klein O.D."/>
        </authorList>
    </citation>
    <scope>NUCLEOTIDE SEQUENCE [LARGE SCALE GENOMIC DNA]</scope>
    <source>
        <strain evidence="1">V071</strain>
    </source>
</reference>
<protein>
    <recommendedName>
        <fullName evidence="3">Ubiquitin-like domain-containing protein</fullName>
    </recommendedName>
</protein>
<feature type="non-terminal residue" evidence="1">
    <location>
        <position position="1"/>
    </location>
</feature>
<dbReference type="Gene3D" id="3.10.20.90">
    <property type="entry name" value="Phosphatidylinositol 3-kinase Catalytic Subunit, Chain A, domain 1"/>
    <property type="match status" value="1"/>
</dbReference>
<gene>
    <name evidence="1" type="ORF">U0070_006257</name>
</gene>
<evidence type="ECO:0008006" key="3">
    <source>
        <dbReference type="Google" id="ProtNLM"/>
    </source>
</evidence>
<feature type="non-terminal residue" evidence="1">
    <location>
        <position position="147"/>
    </location>
</feature>
<dbReference type="InterPro" id="IPR039049">
    <property type="entry name" value="ELOB"/>
</dbReference>
<dbReference type="GO" id="GO:0006368">
    <property type="term" value="P:transcription elongation by RNA polymerase II"/>
    <property type="evidence" value="ECO:0007669"/>
    <property type="project" value="InterPro"/>
</dbReference>
<keyword evidence="2" id="KW-1185">Reference proteome</keyword>
<sequence length="147" mass="16854">SNLHWTQKFLLSEVLSQQEVFLLSWCYKTIIFVDVKELSTVFELNCILEGILKWPQYEQRLYKEDQFLDDGKTLGECTPATVGLAFGADDAFETLRIEPFSSPPELPDMMKPQDSGGNVNEQAVHILTYTCGRSLLTHQIPWQHLEC</sequence>
<dbReference type="Proteomes" id="UP001488838">
    <property type="component" value="Unassembled WGS sequence"/>
</dbReference>
<evidence type="ECO:0000313" key="2">
    <source>
        <dbReference type="Proteomes" id="UP001488838"/>
    </source>
</evidence>
<comment type="caution">
    <text evidence="1">The sequence shown here is derived from an EMBL/GenBank/DDBJ whole genome shotgun (WGS) entry which is preliminary data.</text>
</comment>
<dbReference type="PANTHER" id="PTHR13248:SF4">
    <property type="entry name" value="ELONGIN B"/>
    <property type="match status" value="1"/>
</dbReference>
<organism evidence="1 2">
    <name type="scientific">Myodes glareolus</name>
    <name type="common">Bank vole</name>
    <name type="synonym">Clethrionomys glareolus</name>
    <dbReference type="NCBI Taxonomy" id="447135"/>
    <lineage>
        <taxon>Eukaryota</taxon>
        <taxon>Metazoa</taxon>
        <taxon>Chordata</taxon>
        <taxon>Craniata</taxon>
        <taxon>Vertebrata</taxon>
        <taxon>Euteleostomi</taxon>
        <taxon>Mammalia</taxon>
        <taxon>Eutheria</taxon>
        <taxon>Euarchontoglires</taxon>
        <taxon>Glires</taxon>
        <taxon>Rodentia</taxon>
        <taxon>Myomorpha</taxon>
        <taxon>Muroidea</taxon>
        <taxon>Cricetidae</taxon>
        <taxon>Arvicolinae</taxon>
        <taxon>Myodes</taxon>
    </lineage>
</organism>
<dbReference type="InterPro" id="IPR029071">
    <property type="entry name" value="Ubiquitin-like_domsf"/>
</dbReference>
<dbReference type="SUPFAM" id="SSF54236">
    <property type="entry name" value="Ubiquitin-like"/>
    <property type="match status" value="1"/>
</dbReference>
<dbReference type="PANTHER" id="PTHR13248">
    <property type="entry name" value="TRANSCRIPTION ELONGATION FACTOR B POLYPEPTIDE 2"/>
    <property type="match status" value="1"/>
</dbReference>
<dbReference type="EMBL" id="JBBHLL010000111">
    <property type="protein sequence ID" value="KAK7815616.1"/>
    <property type="molecule type" value="Genomic_DNA"/>
</dbReference>
<dbReference type="GO" id="GO:0030891">
    <property type="term" value="C:VCB complex"/>
    <property type="evidence" value="ECO:0007669"/>
    <property type="project" value="InterPro"/>
</dbReference>